<evidence type="ECO:0000313" key="1">
    <source>
        <dbReference type="EMBL" id="GIY06604.1"/>
    </source>
</evidence>
<evidence type="ECO:0000313" key="2">
    <source>
        <dbReference type="Proteomes" id="UP001054837"/>
    </source>
</evidence>
<dbReference type="EMBL" id="BPLQ01004236">
    <property type="protein sequence ID" value="GIY06604.1"/>
    <property type="molecule type" value="Genomic_DNA"/>
</dbReference>
<proteinExistence type="predicted"/>
<comment type="caution">
    <text evidence="1">The sequence shown here is derived from an EMBL/GenBank/DDBJ whole genome shotgun (WGS) entry which is preliminary data.</text>
</comment>
<accession>A0AAV4QB38</accession>
<dbReference type="AlphaFoldDB" id="A0AAV4QB38"/>
<gene>
    <name evidence="1" type="ORF">CDAR_395111</name>
</gene>
<keyword evidence="2" id="KW-1185">Reference proteome</keyword>
<organism evidence="1 2">
    <name type="scientific">Caerostris darwini</name>
    <dbReference type="NCBI Taxonomy" id="1538125"/>
    <lineage>
        <taxon>Eukaryota</taxon>
        <taxon>Metazoa</taxon>
        <taxon>Ecdysozoa</taxon>
        <taxon>Arthropoda</taxon>
        <taxon>Chelicerata</taxon>
        <taxon>Arachnida</taxon>
        <taxon>Araneae</taxon>
        <taxon>Araneomorphae</taxon>
        <taxon>Entelegynae</taxon>
        <taxon>Araneoidea</taxon>
        <taxon>Araneidae</taxon>
        <taxon>Caerostris</taxon>
    </lineage>
</organism>
<reference evidence="1 2" key="1">
    <citation type="submission" date="2021-06" db="EMBL/GenBank/DDBJ databases">
        <title>Caerostris darwini draft genome.</title>
        <authorList>
            <person name="Kono N."/>
            <person name="Arakawa K."/>
        </authorList>
    </citation>
    <scope>NUCLEOTIDE SEQUENCE [LARGE SCALE GENOMIC DNA]</scope>
</reference>
<name>A0AAV4QB38_9ARAC</name>
<dbReference type="Proteomes" id="UP001054837">
    <property type="component" value="Unassembled WGS sequence"/>
</dbReference>
<sequence>MHCSKRHHTEQSGLCTAPEDTISNNLVYALLQKTPYRSRRQSGLCTALEDTIPNNLAYELLQKTPYRTIWLMHCSRRHHTEQSGLCTAPEDTTTNNLIYALLHTHINLVLEDSFPCDNFTIVGVFS</sequence>
<protein>
    <submittedName>
        <fullName evidence="1">Uncharacterized protein</fullName>
    </submittedName>
</protein>